<protein>
    <recommendedName>
        <fullName evidence="4">DUF4625 domain-containing protein</fullName>
    </recommendedName>
</protein>
<dbReference type="RefSeq" id="WP_136821142.1">
    <property type="nucleotide sequence ID" value="NZ_BMJX01000003.1"/>
</dbReference>
<dbReference type="EMBL" id="SUKA01000003">
    <property type="protein sequence ID" value="TJY66013.1"/>
    <property type="molecule type" value="Genomic_DNA"/>
</dbReference>
<evidence type="ECO:0000313" key="2">
    <source>
        <dbReference type="EMBL" id="TJY66013.1"/>
    </source>
</evidence>
<dbReference type="OrthoDB" id="978436at2"/>
<comment type="caution">
    <text evidence="2">The sequence shown here is derived from an EMBL/GenBank/DDBJ whole genome shotgun (WGS) entry which is preliminary data.</text>
</comment>
<feature type="signal peptide" evidence="1">
    <location>
        <begin position="1"/>
        <end position="27"/>
    </location>
</feature>
<reference evidence="2 3" key="1">
    <citation type="submission" date="2019-04" db="EMBL/GenBank/DDBJ databases">
        <title>Sphingobacterium olei sp. nov., isolated from oil-contaminated soil.</title>
        <authorList>
            <person name="Liu B."/>
        </authorList>
    </citation>
    <scope>NUCLEOTIDE SEQUENCE [LARGE SCALE GENOMIC DNA]</scope>
    <source>
        <strain evidence="2 3">Y3L14</strain>
    </source>
</reference>
<evidence type="ECO:0008006" key="4">
    <source>
        <dbReference type="Google" id="ProtNLM"/>
    </source>
</evidence>
<evidence type="ECO:0000256" key="1">
    <source>
        <dbReference type="SAM" id="SignalP"/>
    </source>
</evidence>
<dbReference type="Proteomes" id="UP000309872">
    <property type="component" value="Unassembled WGS sequence"/>
</dbReference>
<proteinExistence type="predicted"/>
<keyword evidence="1" id="KW-0732">Signal</keyword>
<dbReference type="PROSITE" id="PS51257">
    <property type="entry name" value="PROKAR_LIPOPROTEIN"/>
    <property type="match status" value="1"/>
</dbReference>
<organism evidence="2 3">
    <name type="scientific">Sphingobacterium alkalisoli</name>
    <dbReference type="NCBI Taxonomy" id="1874115"/>
    <lineage>
        <taxon>Bacteria</taxon>
        <taxon>Pseudomonadati</taxon>
        <taxon>Bacteroidota</taxon>
        <taxon>Sphingobacteriia</taxon>
        <taxon>Sphingobacteriales</taxon>
        <taxon>Sphingobacteriaceae</taxon>
        <taxon>Sphingobacterium</taxon>
    </lineage>
</organism>
<sequence length="236" mass="26081">MITQKQNKFLVALALVGFTMFSLSSCNKDDDNDPIKEGIERSELILTEVSGEAVYPHGDHFHGLAAGVEGESVTIKFDENGDATSGGHLHLEADAVYKIELKAWDYNGKEVQNDFIASKAVADNYKAFLVGGNFILNPDTDDESGAIFQPRDLKYGDDTDVSGQFETTGILSYFTIGHDNEGAMKEVKYVLRKLNTGLKATVTRTDWNKDNYATLFAGENVLELKFEIHAEHGHDH</sequence>
<feature type="chain" id="PRO_5020475284" description="DUF4625 domain-containing protein" evidence="1">
    <location>
        <begin position="28"/>
        <end position="236"/>
    </location>
</feature>
<keyword evidence="3" id="KW-1185">Reference proteome</keyword>
<accession>A0A4U0H2X5</accession>
<dbReference type="AlphaFoldDB" id="A0A4U0H2X5"/>
<gene>
    <name evidence="2" type="ORF">FAZ19_13030</name>
</gene>
<name>A0A4U0H2X5_9SPHI</name>
<evidence type="ECO:0000313" key="3">
    <source>
        <dbReference type="Proteomes" id="UP000309872"/>
    </source>
</evidence>